<dbReference type="InterPro" id="IPR002136">
    <property type="entry name" value="Ribosomal_uL4"/>
</dbReference>
<evidence type="ECO:0000256" key="1">
    <source>
        <dbReference type="ARBA" id="ARBA00010528"/>
    </source>
</evidence>
<feature type="domain" description="Large ribosomal subunit protein uL4 C-terminal" evidence="5">
    <location>
        <begin position="291"/>
        <end position="360"/>
    </location>
</feature>
<dbReference type="Pfam" id="PF14374">
    <property type="entry name" value="Ribos_L4_asso_C"/>
    <property type="match status" value="1"/>
</dbReference>
<sequence>MVSTDLTRFHGCEVAGKMAARPLTTVYNEKGEATEVQVKTPAVFSAPIRPDVVSTVFDQVRKNRRQAEGVSKEAGHQTSAESWGTGRAVARIPRVRGGGTHRSGQGAFGNMCRGGRMFAPLKVYRKWHRLVNIRQKRYAVASAIAASGVPALVQARGHKIEQVPEIPYVVSDKVESLTKTKDAVAFLKSSNVWADVEKVVASKRHRAGRGTMRNRRHKQKLGPVVVYNNDVGLRRAFRNIPGVTLLPVERLNLLKIAPGGNVGRFIIWTESAYRKLDAIFGTFTEASQVKKGFKLPTAKMTNTDFERLIRSEEIMKAVVHKTDVVHKHDKVHRNPLKHAKLMDALNPYAAVLRQERAKKTTA</sequence>
<dbReference type="Proteomes" id="UP000095287">
    <property type="component" value="Unplaced"/>
</dbReference>
<reference evidence="7" key="1">
    <citation type="submission" date="2016-11" db="UniProtKB">
        <authorList>
            <consortium name="WormBaseParasite"/>
        </authorList>
    </citation>
    <scope>IDENTIFICATION</scope>
</reference>
<feature type="region of interest" description="Disordered" evidence="4">
    <location>
        <begin position="64"/>
        <end position="85"/>
    </location>
</feature>
<proteinExistence type="inferred from homology"/>
<dbReference type="Pfam" id="PF00573">
    <property type="entry name" value="Ribosomal_L4"/>
    <property type="match status" value="1"/>
</dbReference>
<protein>
    <submittedName>
        <fullName evidence="7">Ribos_L4_asso_C domain-containing protein</fullName>
    </submittedName>
</protein>
<organism evidence="6 7">
    <name type="scientific">Steinernema glaseri</name>
    <dbReference type="NCBI Taxonomy" id="37863"/>
    <lineage>
        <taxon>Eukaryota</taxon>
        <taxon>Metazoa</taxon>
        <taxon>Ecdysozoa</taxon>
        <taxon>Nematoda</taxon>
        <taxon>Chromadorea</taxon>
        <taxon>Rhabditida</taxon>
        <taxon>Tylenchina</taxon>
        <taxon>Panagrolaimomorpha</taxon>
        <taxon>Strongyloidoidea</taxon>
        <taxon>Steinernematidae</taxon>
        <taxon>Steinernema</taxon>
    </lineage>
</organism>
<name>A0A1I7Y8C3_9BILA</name>
<dbReference type="InterPro" id="IPR023574">
    <property type="entry name" value="Ribosomal_uL4_dom_sf"/>
</dbReference>
<keyword evidence="3" id="KW-0687">Ribonucleoprotein</keyword>
<dbReference type="FunFam" id="3.40.1370.10:FF:000002">
    <property type="entry name" value="60S ribosomal protein L4"/>
    <property type="match status" value="1"/>
</dbReference>
<dbReference type="GO" id="GO:0005840">
    <property type="term" value="C:ribosome"/>
    <property type="evidence" value="ECO:0007669"/>
    <property type="project" value="UniProtKB-KW"/>
</dbReference>
<evidence type="ECO:0000256" key="2">
    <source>
        <dbReference type="ARBA" id="ARBA00022980"/>
    </source>
</evidence>
<evidence type="ECO:0000313" key="6">
    <source>
        <dbReference type="Proteomes" id="UP000095287"/>
    </source>
</evidence>
<feature type="compositionally biased region" description="Basic and acidic residues" evidence="4">
    <location>
        <begin position="64"/>
        <end position="75"/>
    </location>
</feature>
<dbReference type="WBParaSite" id="L893_g1351.t1">
    <property type="protein sequence ID" value="L893_g1351.t1"/>
    <property type="gene ID" value="L893_g1351"/>
</dbReference>
<dbReference type="SUPFAM" id="SSF52166">
    <property type="entry name" value="Ribosomal protein L4"/>
    <property type="match status" value="1"/>
</dbReference>
<accession>A0A1I7Y8C3</accession>
<evidence type="ECO:0000259" key="5">
    <source>
        <dbReference type="Pfam" id="PF14374"/>
    </source>
</evidence>
<dbReference type="InterPro" id="IPR025755">
    <property type="entry name" value="Ribos_uL4_C_dom"/>
</dbReference>
<keyword evidence="6" id="KW-1185">Reference proteome</keyword>
<dbReference type="InterPro" id="IPR013000">
    <property type="entry name" value="Ribosomal_uL4_euk/arc_CS"/>
</dbReference>
<evidence type="ECO:0000256" key="4">
    <source>
        <dbReference type="SAM" id="MobiDB-lite"/>
    </source>
</evidence>
<dbReference type="Gene3D" id="3.40.1370.10">
    <property type="match status" value="1"/>
</dbReference>
<dbReference type="GO" id="GO:1990904">
    <property type="term" value="C:ribonucleoprotein complex"/>
    <property type="evidence" value="ECO:0007669"/>
    <property type="project" value="UniProtKB-KW"/>
</dbReference>
<dbReference type="AlphaFoldDB" id="A0A1I7Y8C3"/>
<evidence type="ECO:0000256" key="3">
    <source>
        <dbReference type="ARBA" id="ARBA00023274"/>
    </source>
</evidence>
<comment type="similarity">
    <text evidence="1">Belongs to the universal ribosomal protein uL4 family.</text>
</comment>
<dbReference type="GO" id="GO:0006412">
    <property type="term" value="P:translation"/>
    <property type="evidence" value="ECO:0007669"/>
    <property type="project" value="InterPro"/>
</dbReference>
<dbReference type="PANTHER" id="PTHR19431">
    <property type="entry name" value="60S RIBOSOMAL PROTEIN L4"/>
    <property type="match status" value="1"/>
</dbReference>
<keyword evidence="2" id="KW-0689">Ribosomal protein</keyword>
<dbReference type="GO" id="GO:0003735">
    <property type="term" value="F:structural constituent of ribosome"/>
    <property type="evidence" value="ECO:0007669"/>
    <property type="project" value="InterPro"/>
</dbReference>
<evidence type="ECO:0000313" key="7">
    <source>
        <dbReference type="WBParaSite" id="L893_g1351.t1"/>
    </source>
</evidence>
<dbReference type="PROSITE" id="PS00939">
    <property type="entry name" value="RIBOSOMAL_L1E"/>
    <property type="match status" value="1"/>
</dbReference>
<dbReference type="InterPro" id="IPR045240">
    <property type="entry name" value="Ribosomal_uL4_euk/arch"/>
</dbReference>